<dbReference type="EMBL" id="QDEB01049583">
    <property type="protein sequence ID" value="RZC37757.1"/>
    <property type="molecule type" value="Genomic_DNA"/>
</dbReference>
<feature type="region of interest" description="Disordered" evidence="1">
    <location>
        <begin position="428"/>
        <end position="453"/>
    </location>
</feature>
<evidence type="ECO:0000256" key="1">
    <source>
        <dbReference type="SAM" id="MobiDB-lite"/>
    </source>
</evidence>
<dbReference type="AlphaFoldDB" id="A0A482VZL1"/>
<feature type="compositionally biased region" description="Pro residues" evidence="1">
    <location>
        <begin position="428"/>
        <end position="440"/>
    </location>
</feature>
<feature type="signal peptide" evidence="2">
    <location>
        <begin position="1"/>
        <end position="21"/>
    </location>
</feature>
<dbReference type="STRING" id="1661398.A0A482VZL1"/>
<gene>
    <name evidence="3" type="ORF">BDFB_006448</name>
</gene>
<keyword evidence="2" id="KW-0732">Signal</keyword>
<dbReference type="Proteomes" id="UP000292052">
    <property type="component" value="Unassembled WGS sequence"/>
</dbReference>
<feature type="chain" id="PRO_5019837962" description="Extensin" evidence="2">
    <location>
        <begin position="22"/>
        <end position="549"/>
    </location>
</feature>
<feature type="compositionally biased region" description="Pro residues" evidence="1">
    <location>
        <begin position="349"/>
        <end position="370"/>
    </location>
</feature>
<organism evidence="3 4">
    <name type="scientific">Asbolus verrucosus</name>
    <name type="common">Desert ironclad beetle</name>
    <dbReference type="NCBI Taxonomy" id="1661398"/>
    <lineage>
        <taxon>Eukaryota</taxon>
        <taxon>Metazoa</taxon>
        <taxon>Ecdysozoa</taxon>
        <taxon>Arthropoda</taxon>
        <taxon>Hexapoda</taxon>
        <taxon>Insecta</taxon>
        <taxon>Pterygota</taxon>
        <taxon>Neoptera</taxon>
        <taxon>Endopterygota</taxon>
        <taxon>Coleoptera</taxon>
        <taxon>Polyphaga</taxon>
        <taxon>Cucujiformia</taxon>
        <taxon>Tenebrionidae</taxon>
        <taxon>Pimeliinae</taxon>
        <taxon>Asbolus</taxon>
    </lineage>
</organism>
<name>A0A482VZL1_ASBVE</name>
<evidence type="ECO:0000313" key="3">
    <source>
        <dbReference type="EMBL" id="RZC37757.1"/>
    </source>
</evidence>
<comment type="caution">
    <text evidence="3">The sequence shown here is derived from an EMBL/GenBank/DDBJ whole genome shotgun (WGS) entry which is preliminary data.</text>
</comment>
<sequence length="549" mass="58591">MQVFSALQVLVLFISFAFSHGKIEDLSKNIVPKAASQDIDPASALAEDSSDAIRKKKSASTTTLCVEIRPSSPYQRPFQVCEPTESKPYTPAAPAQSYYAAPTYEEVKPVASATPKPAPAYEAPAKTYSAKPTAAPAYASSKPYAAHSPSSYSSVSYRSEDGVADMMEGTEDDEHSEEVVEHLMRSSGGEYSTPYGLPVTYIQPAHKHKHKKGHNGLVITCQPSLAGYAATIPNYGGGYGSSSYGGYRASTGRSYNRYERPSPPKAPQAYASYSAPAPASSYKAPAPVYKAPAPSYPSYRPPAPSYSPPAYSGPAPAPAPAPIYRPAPAYRPAPTYSAPSYSPPAQTYSPPPPAYKPPVHSPPPPPPVYSAPAPQPAYKPMYAPAPMYSPPPQTYSAPPAAYKPSPPPYSFPAAPSYAAAPPPLPPQVPSYAPLPKPHPQPAYTAPSSYRDADESVHHPVDITTQVPLTQEEKEKHTIHKMTQIAANRSTGIKNEHDEGRVKMGEPGWAQVEGTESKSTSTVGEIEERDSWNQQGAKSGVSDGVEENKV</sequence>
<feature type="region of interest" description="Disordered" evidence="1">
    <location>
        <begin position="484"/>
        <end position="549"/>
    </location>
</feature>
<dbReference type="OrthoDB" id="8070518at2759"/>
<evidence type="ECO:0000256" key="2">
    <source>
        <dbReference type="SAM" id="SignalP"/>
    </source>
</evidence>
<evidence type="ECO:0000313" key="4">
    <source>
        <dbReference type="Proteomes" id="UP000292052"/>
    </source>
</evidence>
<keyword evidence="4" id="KW-1185">Reference proteome</keyword>
<accession>A0A482VZL1</accession>
<protein>
    <recommendedName>
        <fullName evidence="5">Extensin</fullName>
    </recommendedName>
</protein>
<dbReference type="PRINTS" id="PR01217">
    <property type="entry name" value="PRICHEXTENSN"/>
</dbReference>
<feature type="region of interest" description="Disordered" evidence="1">
    <location>
        <begin position="341"/>
        <end position="370"/>
    </location>
</feature>
<reference evidence="3 4" key="1">
    <citation type="submission" date="2017-03" db="EMBL/GenBank/DDBJ databases">
        <title>Genome of the blue death feigning beetle - Asbolus verrucosus.</title>
        <authorList>
            <person name="Rider S.D."/>
        </authorList>
    </citation>
    <scope>NUCLEOTIDE SEQUENCE [LARGE SCALE GENOMIC DNA]</scope>
    <source>
        <strain evidence="3">Butters</strain>
        <tissue evidence="3">Head and leg muscle</tissue>
    </source>
</reference>
<evidence type="ECO:0008006" key="5">
    <source>
        <dbReference type="Google" id="ProtNLM"/>
    </source>
</evidence>
<feature type="compositionally biased region" description="Basic and acidic residues" evidence="1">
    <location>
        <begin position="493"/>
        <end position="503"/>
    </location>
</feature>
<proteinExistence type="predicted"/>